<dbReference type="CDD" id="cd09276">
    <property type="entry name" value="Rnase_HI_RT_non_LTR"/>
    <property type="match status" value="1"/>
</dbReference>
<dbReference type="InterPro" id="IPR002156">
    <property type="entry name" value="RNaseH_domain"/>
</dbReference>
<dbReference type="CDD" id="cd01650">
    <property type="entry name" value="RT_nLTR_like"/>
    <property type="match status" value="1"/>
</dbReference>
<name>A0A4Y2T393_ARAVE</name>
<keyword evidence="4" id="KW-1185">Reference proteome</keyword>
<dbReference type="Pfam" id="PF00075">
    <property type="entry name" value="RNase_H"/>
    <property type="match status" value="1"/>
</dbReference>
<dbReference type="PROSITE" id="PS50878">
    <property type="entry name" value="RT_POL"/>
    <property type="match status" value="1"/>
</dbReference>
<feature type="domain" description="RNase H type-1" evidence="2">
    <location>
        <begin position="785"/>
        <end position="913"/>
    </location>
</feature>
<protein>
    <submittedName>
        <fullName evidence="3">Retrovirus-related Pol polyprotein from type-1 retrotransposable element R1</fullName>
    </submittedName>
</protein>
<dbReference type="SUPFAM" id="SSF53098">
    <property type="entry name" value="Ribonuclease H-like"/>
    <property type="match status" value="1"/>
</dbReference>
<dbReference type="Gene3D" id="3.30.420.10">
    <property type="entry name" value="Ribonuclease H-like superfamily/Ribonuclease H"/>
    <property type="match status" value="1"/>
</dbReference>
<dbReference type="InterPro" id="IPR036397">
    <property type="entry name" value="RNaseH_sf"/>
</dbReference>
<dbReference type="GO" id="GO:0042575">
    <property type="term" value="C:DNA polymerase complex"/>
    <property type="evidence" value="ECO:0007669"/>
    <property type="project" value="UniProtKB-ARBA"/>
</dbReference>
<dbReference type="InterPro" id="IPR012337">
    <property type="entry name" value="RNaseH-like_sf"/>
</dbReference>
<dbReference type="SUPFAM" id="SSF56672">
    <property type="entry name" value="DNA/RNA polymerases"/>
    <property type="match status" value="1"/>
</dbReference>
<dbReference type="GO" id="GO:0071897">
    <property type="term" value="P:DNA biosynthetic process"/>
    <property type="evidence" value="ECO:0007669"/>
    <property type="project" value="UniProtKB-ARBA"/>
</dbReference>
<sequence length="1115" mass="127771">MILEEFKDYNFNNSFNLLVGDFNCRSCNWGYDSDNYRGRRLSEFVVSNSLHVCNITDYGPTFVNPINSGFPDLTLINTSISNFIKNWGVLDKYIYFQIVTDNIPEADFFFKSKYGMGRFTNFVKKHIGSFKKKLKNISDKIYLNVFIKDLIDMIQRAAFKTLKKKPKKFAQRFSFWNEGLRNARNKVNKLFKLYTKSKSGQDSVGTVQSAGIAYRKAMADYKKLLLSTKRKAWEMYCLNYNERFGILFKIVFNKFGSNNSIAANPDNDPNLTIRDKILRIMEDFFPGQSLGEHLDYSPTVGPVDPLILEDLEIIFGNLKGGKAPGLDRIDYRMWRVVFNLDKDFILDLFNLCFKFNYFPLCLRNARIFFLLKDGKDPGLISSYRPVCLLPTLGKIVERLFLIKFNKWLDRNNILHQNQFGFLEGKSCDLAITQIVEIIKTRRPLEHLALISLDIKSAFDNMNWPVLFNILNTYGLPEFFTNFLFYYLDNRKVFYVNDIFNISRRCFRGCPQRSVIAPTLWNLYINSILRFNNESIYIQAFADDLALIIGGRTARDLEKNTNLALAKISIHLDSLKLSLSIHKCQAVVYRSISSQKFSRRNSTILNKKPTFKINNTSIKVTDSLKILGIYIDQKLSWTAHINSLHEKILTLTSNFNRIVKTEWSVDKVLIKTWYLTTIGKSLLYGASVWGGALTKIQADRLHSIQRVFLLKFTRGYRTTSTNVLNVLSGIPPLHITAEAEFKKFQIWVRRSNHFNNIIDSVPLDYNINIKNITSDIKLISPPEQLLNPDFEVYTDGSRMEDGVGLAVCTFQNSQNMDNFLFKLNEYNSVFQAELAAIQYAANWAASNNKRINIFSDSLSSIMALKSAHSSSKFVNSTKQILFSAKDLVGLSWVKAHVGIPGNELADHQAKLAITIGEKLEIPAPRSFLNRKIKAFILQTWNNYWNSYNSASGIRESGFGGLVDFWQTGALLDFILWDAVGCMFGEDHVQKIKNIPLSNSTVSRRIKDMPIDIEATINERIKKHPLFSIQVDESTDVSDLSILLVIARYLNINELEENLLLCYLLTKRCTGEDIFNVIQDYFCGNEIDWAKCCGVCTDGGKSMPGCYNILVHVVVSK</sequence>
<dbReference type="InterPro" id="IPR043502">
    <property type="entry name" value="DNA/RNA_pol_sf"/>
</dbReference>
<dbReference type="InterPro" id="IPR000477">
    <property type="entry name" value="RT_dom"/>
</dbReference>
<reference evidence="3 4" key="1">
    <citation type="journal article" date="2019" name="Sci. Rep.">
        <title>Orb-weaving spider Araneus ventricosus genome elucidates the spidroin gene catalogue.</title>
        <authorList>
            <person name="Kono N."/>
            <person name="Nakamura H."/>
            <person name="Ohtoshi R."/>
            <person name="Moran D.A.P."/>
            <person name="Shinohara A."/>
            <person name="Yoshida Y."/>
            <person name="Fujiwara M."/>
            <person name="Mori M."/>
            <person name="Tomita M."/>
            <person name="Arakawa K."/>
        </authorList>
    </citation>
    <scope>NUCLEOTIDE SEQUENCE [LARGE SCALE GENOMIC DNA]</scope>
</reference>
<dbReference type="EMBL" id="BGPR01025848">
    <property type="protein sequence ID" value="GBN95084.1"/>
    <property type="molecule type" value="Genomic_DNA"/>
</dbReference>
<dbReference type="OrthoDB" id="6435379at2759"/>
<gene>
    <name evidence="3" type="primary">PO11_103</name>
    <name evidence="3" type="ORF">AVEN_146648_1</name>
</gene>
<dbReference type="Pfam" id="PF14529">
    <property type="entry name" value="Exo_endo_phos_2"/>
    <property type="match status" value="1"/>
</dbReference>
<dbReference type="Proteomes" id="UP000499080">
    <property type="component" value="Unassembled WGS sequence"/>
</dbReference>
<proteinExistence type="predicted"/>
<dbReference type="Pfam" id="PF00078">
    <property type="entry name" value="RVT_1"/>
    <property type="match status" value="1"/>
</dbReference>
<dbReference type="InterPro" id="IPR036691">
    <property type="entry name" value="Endo/exonu/phosph_ase_sf"/>
</dbReference>
<dbReference type="GO" id="GO:0003676">
    <property type="term" value="F:nucleic acid binding"/>
    <property type="evidence" value="ECO:0007669"/>
    <property type="project" value="InterPro"/>
</dbReference>
<dbReference type="InterPro" id="IPR005135">
    <property type="entry name" value="Endo/exonuclease/phosphatase"/>
</dbReference>
<dbReference type="SUPFAM" id="SSF56219">
    <property type="entry name" value="DNase I-like"/>
    <property type="match status" value="1"/>
</dbReference>
<dbReference type="AlphaFoldDB" id="A0A4Y2T393"/>
<evidence type="ECO:0000259" key="2">
    <source>
        <dbReference type="PROSITE" id="PS50879"/>
    </source>
</evidence>
<accession>A0A4Y2T393</accession>
<organism evidence="3 4">
    <name type="scientific">Araneus ventricosus</name>
    <name type="common">Orbweaver spider</name>
    <name type="synonym">Epeira ventricosa</name>
    <dbReference type="NCBI Taxonomy" id="182803"/>
    <lineage>
        <taxon>Eukaryota</taxon>
        <taxon>Metazoa</taxon>
        <taxon>Ecdysozoa</taxon>
        <taxon>Arthropoda</taxon>
        <taxon>Chelicerata</taxon>
        <taxon>Arachnida</taxon>
        <taxon>Araneae</taxon>
        <taxon>Araneomorphae</taxon>
        <taxon>Entelegynae</taxon>
        <taxon>Araneoidea</taxon>
        <taxon>Araneidae</taxon>
        <taxon>Araneus</taxon>
    </lineage>
</organism>
<evidence type="ECO:0000313" key="4">
    <source>
        <dbReference type="Proteomes" id="UP000499080"/>
    </source>
</evidence>
<evidence type="ECO:0000259" key="1">
    <source>
        <dbReference type="PROSITE" id="PS50878"/>
    </source>
</evidence>
<feature type="domain" description="Reverse transcriptase" evidence="1">
    <location>
        <begin position="351"/>
        <end position="630"/>
    </location>
</feature>
<dbReference type="PROSITE" id="PS50879">
    <property type="entry name" value="RNASE_H_1"/>
    <property type="match status" value="1"/>
</dbReference>
<comment type="caution">
    <text evidence="3">The sequence shown here is derived from an EMBL/GenBank/DDBJ whole genome shotgun (WGS) entry which is preliminary data.</text>
</comment>
<dbReference type="GO" id="GO:0004523">
    <property type="term" value="F:RNA-DNA hybrid ribonuclease activity"/>
    <property type="evidence" value="ECO:0007669"/>
    <property type="project" value="InterPro"/>
</dbReference>
<dbReference type="PANTHER" id="PTHR19446">
    <property type="entry name" value="REVERSE TRANSCRIPTASES"/>
    <property type="match status" value="1"/>
</dbReference>
<evidence type="ECO:0000313" key="3">
    <source>
        <dbReference type="EMBL" id="GBN95084.1"/>
    </source>
</evidence>
<dbReference type="Gene3D" id="3.60.10.10">
    <property type="entry name" value="Endonuclease/exonuclease/phosphatase"/>
    <property type="match status" value="1"/>
</dbReference>